<comment type="caution">
    <text evidence="10">The sequence shown here is derived from an EMBL/GenBank/DDBJ whole genome shotgun (WGS) entry which is preliminary data.</text>
</comment>
<accession>A0AAP6JGV4</accession>
<dbReference type="NCBIfam" id="NF033735">
    <property type="entry name" value="G3PDH_Arsen"/>
    <property type="match status" value="1"/>
</dbReference>
<evidence type="ECO:0000256" key="2">
    <source>
        <dbReference type="ARBA" id="ARBA00023002"/>
    </source>
</evidence>
<dbReference type="PANTHER" id="PTHR42955:SF1">
    <property type="entry name" value="GLYCERALDEHYDE-3-PHOSPHATE DEHYDROGENASE"/>
    <property type="match status" value="1"/>
</dbReference>
<dbReference type="InterPro" id="IPR006424">
    <property type="entry name" value="Glyceraldehyde-3-P_DH_1"/>
</dbReference>
<dbReference type="Pfam" id="PF00044">
    <property type="entry name" value="Gp_dh_N"/>
    <property type="match status" value="1"/>
</dbReference>
<dbReference type="RefSeq" id="WP_346053280.1">
    <property type="nucleotide sequence ID" value="NZ_JAYGII010000055.1"/>
</dbReference>
<feature type="domain" description="Glyceraldehyde 3-phosphate dehydrogenase NAD(P) binding" evidence="9">
    <location>
        <begin position="2"/>
        <end position="150"/>
    </location>
</feature>
<protein>
    <recommendedName>
        <fullName evidence="8">Glyceraldehyde-3-phosphate dehydrogenase</fullName>
        <ecNumber evidence="8">1.2.1.-</ecNumber>
    </recommendedName>
</protein>
<dbReference type="EMBL" id="JAYGII010000055">
    <property type="protein sequence ID" value="MEA5446765.1"/>
    <property type="molecule type" value="Genomic_DNA"/>
</dbReference>
<dbReference type="CDD" id="cd18126">
    <property type="entry name" value="GAPDH_I_C"/>
    <property type="match status" value="1"/>
</dbReference>
<dbReference type="EC" id="1.2.1.-" evidence="8"/>
<sequence length="332" mass="36055">MSSVIINGFGRMGRLCLRHGFDDPDLDFAAINDPAMDAPMAAHLLAFDSIHGRWDRDVEVDGDELIIDRHRIRFTAETDLNKLTAGAQADIALECSGQYREHDSLAPWSQAVGHVVVSAPVKGGPPNIVVGVNDGDFDPARDPVVSAASCTTNCLAPVVKVVQEQFGIRHGVITTIHDATNTQQVIDSAHKDFRRARATGENLIPTTTGSAKAITTIFPALEGRLNGMAVRVPILNSSLTDAVFELESPVDENRVNEAFRAAAQGPLNGILGYEERPLVSSDYRGDRRSTIVDAASTMVVDDTQLKVVAWYDNETGYVCRMLDLARRIAHAR</sequence>
<feature type="binding site" evidence="5">
    <location>
        <position position="118"/>
    </location>
    <ligand>
        <name>NAD(+)</name>
        <dbReference type="ChEBI" id="CHEBI:57540"/>
    </ligand>
</feature>
<keyword evidence="2 8" id="KW-0560">Oxidoreductase</keyword>
<dbReference type="Pfam" id="PF02800">
    <property type="entry name" value="Gp_dh_C"/>
    <property type="match status" value="1"/>
</dbReference>
<feature type="binding site" evidence="4">
    <location>
        <begin position="208"/>
        <end position="209"/>
    </location>
    <ligand>
        <name>D-glyceraldehyde 3-phosphate</name>
        <dbReference type="ChEBI" id="CHEBI:59776"/>
    </ligand>
</feature>
<dbReference type="FunFam" id="3.30.360.10:FF:000002">
    <property type="entry name" value="Glyceraldehyde-3-phosphate dehydrogenase"/>
    <property type="match status" value="1"/>
</dbReference>
<dbReference type="NCBIfam" id="TIGR01534">
    <property type="entry name" value="GAPDH-I"/>
    <property type="match status" value="1"/>
</dbReference>
<evidence type="ECO:0000256" key="3">
    <source>
        <dbReference type="PIRSR" id="PIRSR000149-1"/>
    </source>
</evidence>
<dbReference type="GO" id="GO:0016620">
    <property type="term" value="F:oxidoreductase activity, acting on the aldehyde or oxo group of donors, NAD or NADP as acceptor"/>
    <property type="evidence" value="ECO:0007669"/>
    <property type="project" value="InterPro"/>
</dbReference>
<dbReference type="InterPro" id="IPR020829">
    <property type="entry name" value="GlycerAld_3-P_DH_cat"/>
</dbReference>
<dbReference type="InterPro" id="IPR054835">
    <property type="entry name" value="G3PDH_Arsen"/>
</dbReference>
<dbReference type="InterPro" id="IPR020830">
    <property type="entry name" value="GlycerAld_3-P_DH_AS"/>
</dbReference>
<feature type="binding site" evidence="4">
    <location>
        <position position="180"/>
    </location>
    <ligand>
        <name>D-glyceraldehyde 3-phosphate</name>
        <dbReference type="ChEBI" id="CHEBI:59776"/>
    </ligand>
</feature>
<feature type="binding site" evidence="5">
    <location>
        <position position="313"/>
    </location>
    <ligand>
        <name>NAD(+)</name>
        <dbReference type="ChEBI" id="CHEBI:57540"/>
    </ligand>
</feature>
<dbReference type="SUPFAM" id="SSF55347">
    <property type="entry name" value="Glyceraldehyde-3-phosphate dehydrogenase-like, C-terminal domain"/>
    <property type="match status" value="1"/>
</dbReference>
<dbReference type="GO" id="GO:0006006">
    <property type="term" value="P:glucose metabolic process"/>
    <property type="evidence" value="ECO:0007669"/>
    <property type="project" value="InterPro"/>
</dbReference>
<feature type="site" description="Activates thiol group during catalysis" evidence="6">
    <location>
        <position position="177"/>
    </location>
</feature>
<dbReference type="CDD" id="cd05214">
    <property type="entry name" value="GAPDH_I_N"/>
    <property type="match status" value="1"/>
</dbReference>
<evidence type="ECO:0000256" key="5">
    <source>
        <dbReference type="PIRSR" id="PIRSR000149-3"/>
    </source>
</evidence>
<reference evidence="10 11" key="1">
    <citation type="submission" date="2023-12" db="EMBL/GenBank/DDBJ databases">
        <title>Whole-genome sequencing of halo(alkali)philic microorganisms from hypersaline lakes.</title>
        <authorList>
            <person name="Sorokin D.Y."/>
            <person name="Merkel A.Y."/>
            <person name="Messina E."/>
            <person name="Yakimov M."/>
        </authorList>
    </citation>
    <scope>NUCLEOTIDE SEQUENCE [LARGE SCALE GENOMIC DNA]</scope>
    <source>
        <strain evidence="10 11">AB-CW1</strain>
    </source>
</reference>
<dbReference type="InterPro" id="IPR036291">
    <property type="entry name" value="NAD(P)-bd_dom_sf"/>
</dbReference>
<evidence type="ECO:0000313" key="11">
    <source>
        <dbReference type="Proteomes" id="UP001302316"/>
    </source>
</evidence>
<feature type="binding site" evidence="4">
    <location>
        <position position="231"/>
    </location>
    <ligand>
        <name>D-glyceraldehyde 3-phosphate</name>
        <dbReference type="ChEBI" id="CHEBI:59776"/>
    </ligand>
</feature>
<proteinExistence type="inferred from homology"/>
<dbReference type="PROSITE" id="PS00071">
    <property type="entry name" value="GAPDH"/>
    <property type="match status" value="1"/>
</dbReference>
<organism evidence="10 11">
    <name type="scientific">Natronospira elongata</name>
    <dbReference type="NCBI Taxonomy" id="3110268"/>
    <lineage>
        <taxon>Bacteria</taxon>
        <taxon>Pseudomonadati</taxon>
        <taxon>Pseudomonadota</taxon>
        <taxon>Gammaproteobacteria</taxon>
        <taxon>Natronospirales</taxon>
        <taxon>Natronospiraceae</taxon>
        <taxon>Natronospira</taxon>
    </lineage>
</organism>
<dbReference type="PANTHER" id="PTHR42955">
    <property type="entry name" value="GLYCERALDEHYDE-3-PHOSPHATE DEHYDROGENASE"/>
    <property type="match status" value="1"/>
</dbReference>
<keyword evidence="5" id="KW-0547">Nucleotide-binding</keyword>
<dbReference type="GO" id="GO:0050661">
    <property type="term" value="F:NADP binding"/>
    <property type="evidence" value="ECO:0007669"/>
    <property type="project" value="InterPro"/>
</dbReference>
<dbReference type="Gene3D" id="3.40.50.720">
    <property type="entry name" value="NAD(P)-binding Rossmann-like Domain"/>
    <property type="match status" value="1"/>
</dbReference>
<dbReference type="Gene3D" id="3.30.360.10">
    <property type="entry name" value="Dihydrodipicolinate Reductase, domain 2"/>
    <property type="match status" value="1"/>
</dbReference>
<feature type="binding site" evidence="4">
    <location>
        <begin position="149"/>
        <end position="151"/>
    </location>
    <ligand>
        <name>D-glyceraldehyde 3-phosphate</name>
        <dbReference type="ChEBI" id="CHEBI:59776"/>
    </ligand>
</feature>
<evidence type="ECO:0000313" key="10">
    <source>
        <dbReference type="EMBL" id="MEA5446765.1"/>
    </source>
</evidence>
<dbReference type="SUPFAM" id="SSF51735">
    <property type="entry name" value="NAD(P)-binding Rossmann-fold domains"/>
    <property type="match status" value="1"/>
</dbReference>
<evidence type="ECO:0000256" key="8">
    <source>
        <dbReference type="RuleBase" id="RU361160"/>
    </source>
</evidence>
<dbReference type="InterPro" id="IPR052978">
    <property type="entry name" value="GAP_dehydrogenase"/>
</dbReference>
<keyword evidence="11" id="KW-1185">Reference proteome</keyword>
<name>A0AAP6JGV4_9GAMM</name>
<evidence type="ECO:0000256" key="6">
    <source>
        <dbReference type="PIRSR" id="PIRSR000149-4"/>
    </source>
</evidence>
<gene>
    <name evidence="10" type="ORF">VCB98_13140</name>
</gene>
<dbReference type="GO" id="GO:0051287">
    <property type="term" value="F:NAD binding"/>
    <property type="evidence" value="ECO:0007669"/>
    <property type="project" value="InterPro"/>
</dbReference>
<dbReference type="Proteomes" id="UP001302316">
    <property type="component" value="Unassembled WGS sequence"/>
</dbReference>
<dbReference type="AlphaFoldDB" id="A0AAP6JGV4"/>
<comment type="similarity">
    <text evidence="1 7">Belongs to the glyceraldehyde-3-phosphate dehydrogenase family.</text>
</comment>
<dbReference type="InterPro" id="IPR020831">
    <property type="entry name" value="GlycerAld/Erythrose_P_DH"/>
</dbReference>
<feature type="active site" description="Nucleophile" evidence="3">
    <location>
        <position position="150"/>
    </location>
</feature>
<evidence type="ECO:0000256" key="7">
    <source>
        <dbReference type="RuleBase" id="RU000397"/>
    </source>
</evidence>
<evidence type="ECO:0000259" key="9">
    <source>
        <dbReference type="SMART" id="SM00846"/>
    </source>
</evidence>
<dbReference type="SMART" id="SM00846">
    <property type="entry name" value="Gp_dh_N"/>
    <property type="match status" value="1"/>
</dbReference>
<dbReference type="PRINTS" id="PR00078">
    <property type="entry name" value="G3PDHDRGNASE"/>
</dbReference>
<keyword evidence="5" id="KW-0520">NAD</keyword>
<evidence type="ECO:0000256" key="1">
    <source>
        <dbReference type="ARBA" id="ARBA00007406"/>
    </source>
</evidence>
<dbReference type="InterPro" id="IPR020828">
    <property type="entry name" value="GlycerAld_3-P_DH_NAD(P)-bd"/>
</dbReference>
<feature type="binding site" evidence="5">
    <location>
        <position position="33"/>
    </location>
    <ligand>
        <name>NAD(+)</name>
        <dbReference type="ChEBI" id="CHEBI:57540"/>
    </ligand>
</feature>
<evidence type="ECO:0000256" key="4">
    <source>
        <dbReference type="PIRSR" id="PIRSR000149-2"/>
    </source>
</evidence>
<dbReference type="PIRSF" id="PIRSF000149">
    <property type="entry name" value="GAP_DH"/>
    <property type="match status" value="1"/>
</dbReference>